<accession>A0A263CVT9</accession>
<keyword evidence="15" id="KW-1185">Reference proteome</keyword>
<keyword evidence="5" id="KW-0479">Metal-binding</keyword>
<evidence type="ECO:0000256" key="1">
    <source>
        <dbReference type="ARBA" id="ARBA00009196"/>
    </source>
</evidence>
<dbReference type="AlphaFoldDB" id="A0A263CVT9"/>
<evidence type="ECO:0000256" key="7">
    <source>
        <dbReference type="ARBA" id="ARBA00022777"/>
    </source>
</evidence>
<dbReference type="EC" id="2.7.11.1" evidence="2"/>
<dbReference type="SMART" id="SM00090">
    <property type="entry name" value="RIO"/>
    <property type="match status" value="1"/>
</dbReference>
<dbReference type="OrthoDB" id="9795258at2"/>
<keyword evidence="4" id="KW-0808">Transferase</keyword>
<protein>
    <recommendedName>
        <fullName evidence="2">non-specific serine/threonine protein kinase</fullName>
        <ecNumber evidence="2">2.7.11.1</ecNumber>
    </recommendedName>
</protein>
<evidence type="ECO:0000256" key="4">
    <source>
        <dbReference type="ARBA" id="ARBA00022679"/>
    </source>
</evidence>
<dbReference type="EMBL" id="NKYE01000022">
    <property type="protein sequence ID" value="OZM70244.1"/>
    <property type="molecule type" value="Genomic_DNA"/>
</dbReference>
<dbReference type="InterPro" id="IPR011009">
    <property type="entry name" value="Kinase-like_dom_sf"/>
</dbReference>
<keyword evidence="8" id="KW-0067">ATP-binding</keyword>
<feature type="compositionally biased region" description="Basic and acidic residues" evidence="12">
    <location>
        <begin position="117"/>
        <end position="134"/>
    </location>
</feature>
<dbReference type="Gene3D" id="1.10.510.10">
    <property type="entry name" value="Transferase(Phosphotransferase) domain 1"/>
    <property type="match status" value="1"/>
</dbReference>
<evidence type="ECO:0000259" key="13">
    <source>
        <dbReference type="PROSITE" id="PS50011"/>
    </source>
</evidence>
<dbReference type="PROSITE" id="PS50011">
    <property type="entry name" value="PROTEIN_KINASE_DOM"/>
    <property type="match status" value="1"/>
</dbReference>
<feature type="compositionally biased region" description="Basic and acidic residues" evidence="12">
    <location>
        <begin position="1"/>
        <end position="16"/>
    </location>
</feature>
<comment type="catalytic activity">
    <reaction evidence="10">
        <text>L-threonyl-[protein] + ATP = O-phospho-L-threonyl-[protein] + ADP + H(+)</text>
        <dbReference type="Rhea" id="RHEA:46608"/>
        <dbReference type="Rhea" id="RHEA-COMP:11060"/>
        <dbReference type="Rhea" id="RHEA-COMP:11605"/>
        <dbReference type="ChEBI" id="CHEBI:15378"/>
        <dbReference type="ChEBI" id="CHEBI:30013"/>
        <dbReference type="ChEBI" id="CHEBI:30616"/>
        <dbReference type="ChEBI" id="CHEBI:61977"/>
        <dbReference type="ChEBI" id="CHEBI:456216"/>
        <dbReference type="EC" id="2.7.11.1"/>
    </reaction>
</comment>
<evidence type="ECO:0000313" key="15">
    <source>
        <dbReference type="Proteomes" id="UP000242444"/>
    </source>
</evidence>
<dbReference type="GO" id="GO:0004674">
    <property type="term" value="F:protein serine/threonine kinase activity"/>
    <property type="evidence" value="ECO:0007669"/>
    <property type="project" value="UniProtKB-KW"/>
</dbReference>
<keyword evidence="6" id="KW-0547">Nucleotide-binding</keyword>
<dbReference type="InParanoid" id="A0A263CVT9"/>
<evidence type="ECO:0000256" key="8">
    <source>
        <dbReference type="ARBA" id="ARBA00022840"/>
    </source>
</evidence>
<feature type="compositionally biased region" description="Basic and acidic residues" evidence="12">
    <location>
        <begin position="23"/>
        <end position="58"/>
    </location>
</feature>
<dbReference type="RefSeq" id="WP_094865748.1">
    <property type="nucleotide sequence ID" value="NZ_NKYE01000022.1"/>
</dbReference>
<evidence type="ECO:0000256" key="10">
    <source>
        <dbReference type="ARBA" id="ARBA00047899"/>
    </source>
</evidence>
<dbReference type="InterPro" id="IPR000719">
    <property type="entry name" value="Prot_kinase_dom"/>
</dbReference>
<evidence type="ECO:0000256" key="12">
    <source>
        <dbReference type="SAM" id="MobiDB-lite"/>
    </source>
</evidence>
<dbReference type="Proteomes" id="UP000242444">
    <property type="component" value="Unassembled WGS sequence"/>
</dbReference>
<keyword evidence="7 14" id="KW-0418">Kinase</keyword>
<dbReference type="InterPro" id="IPR000687">
    <property type="entry name" value="RIO_kinase"/>
</dbReference>
<feature type="region of interest" description="Disordered" evidence="12">
    <location>
        <begin position="107"/>
        <end position="146"/>
    </location>
</feature>
<evidence type="ECO:0000256" key="9">
    <source>
        <dbReference type="ARBA" id="ARBA00022842"/>
    </source>
</evidence>
<dbReference type="GO" id="GO:0046872">
    <property type="term" value="F:metal ion binding"/>
    <property type="evidence" value="ECO:0007669"/>
    <property type="project" value="UniProtKB-KW"/>
</dbReference>
<evidence type="ECO:0000256" key="3">
    <source>
        <dbReference type="ARBA" id="ARBA00022527"/>
    </source>
</evidence>
<sequence>MRKHDVDGDRIPDAPVRRTPRKARFDDEPEPERSGRLTAQEKARLANLRDDAYAEREIPGGGDRWSTWADGEQGPRPLPYWVVTELAAVDTELGVLKSGKEADVHLLRRGLPAGQPGERDGGETGREPGDHARVTDSGTAGGGASGDGCLLAAKRYRSDEHRMFHRDAGYLEGRRMRRSREMRAMRNRTSFGRNLIAEQWAVAEFATLSRLWSAGAPVPYPVQRAGTELLMEFLGDADGTAAPRLAQLRPDAEELRDLWQQTVRAVESLAAQGLAHGDLSAYNVLVHSGRVVLIDLPQVVDVVANPRGTEFLARDVRNIADWFLARGLDPADADAGELVAELRELAGLP</sequence>
<name>A0A263CVT9_9PSEU</name>
<organism evidence="14 15">
    <name type="scientific">Amycolatopsis antarctica</name>
    <dbReference type="NCBI Taxonomy" id="1854586"/>
    <lineage>
        <taxon>Bacteria</taxon>
        <taxon>Bacillati</taxon>
        <taxon>Actinomycetota</taxon>
        <taxon>Actinomycetes</taxon>
        <taxon>Pseudonocardiales</taxon>
        <taxon>Pseudonocardiaceae</taxon>
        <taxon>Amycolatopsis</taxon>
    </lineage>
</organism>
<dbReference type="Pfam" id="PF01163">
    <property type="entry name" value="RIO1"/>
    <property type="match status" value="1"/>
</dbReference>
<reference evidence="14 15" key="1">
    <citation type="submission" date="2017-07" db="EMBL/GenBank/DDBJ databases">
        <title>Amycolatopsis antarcticus sp. nov., isolated from the surface of an Antarcticus brown macroalga.</title>
        <authorList>
            <person name="Wang J."/>
            <person name="Leiva S."/>
            <person name="Huang J."/>
            <person name="Huang Y."/>
        </authorList>
    </citation>
    <scope>NUCLEOTIDE SEQUENCE [LARGE SCALE GENOMIC DNA]</scope>
    <source>
        <strain evidence="14 15">AU-G6</strain>
    </source>
</reference>
<keyword evidence="3" id="KW-0723">Serine/threonine-protein kinase</keyword>
<evidence type="ECO:0000313" key="14">
    <source>
        <dbReference type="EMBL" id="OZM70244.1"/>
    </source>
</evidence>
<evidence type="ECO:0000256" key="2">
    <source>
        <dbReference type="ARBA" id="ARBA00012513"/>
    </source>
</evidence>
<feature type="domain" description="Protein kinase" evidence="13">
    <location>
        <begin position="90"/>
        <end position="349"/>
    </location>
</feature>
<dbReference type="InterPro" id="IPR051272">
    <property type="entry name" value="RIO-type_Ser/Thr_kinase"/>
</dbReference>
<dbReference type="InterPro" id="IPR018934">
    <property type="entry name" value="RIO_dom"/>
</dbReference>
<dbReference type="GO" id="GO:0005524">
    <property type="term" value="F:ATP binding"/>
    <property type="evidence" value="ECO:0007669"/>
    <property type="project" value="UniProtKB-KW"/>
</dbReference>
<gene>
    <name evidence="14" type="ORF">CFN78_26370</name>
</gene>
<feature type="region of interest" description="Disordered" evidence="12">
    <location>
        <begin position="1"/>
        <end position="72"/>
    </location>
</feature>
<keyword evidence="9" id="KW-0460">Magnesium</keyword>
<dbReference type="PANTHER" id="PTHR45723">
    <property type="entry name" value="SERINE/THREONINE-PROTEIN KINASE RIO1"/>
    <property type="match status" value="1"/>
</dbReference>
<evidence type="ECO:0000256" key="5">
    <source>
        <dbReference type="ARBA" id="ARBA00022723"/>
    </source>
</evidence>
<proteinExistence type="inferred from homology"/>
<dbReference type="Gene3D" id="3.30.200.20">
    <property type="entry name" value="Phosphorylase Kinase, domain 1"/>
    <property type="match status" value="1"/>
</dbReference>
<comment type="similarity">
    <text evidence="1">Belongs to the protein kinase superfamily. RIO-type Ser/Thr kinase family.</text>
</comment>
<evidence type="ECO:0000256" key="11">
    <source>
        <dbReference type="ARBA" id="ARBA00048679"/>
    </source>
</evidence>
<dbReference type="SUPFAM" id="SSF56112">
    <property type="entry name" value="Protein kinase-like (PK-like)"/>
    <property type="match status" value="1"/>
</dbReference>
<comment type="caution">
    <text evidence="14">The sequence shown here is derived from an EMBL/GenBank/DDBJ whole genome shotgun (WGS) entry which is preliminary data.</text>
</comment>
<comment type="catalytic activity">
    <reaction evidence="11">
        <text>L-seryl-[protein] + ATP = O-phospho-L-seryl-[protein] + ADP + H(+)</text>
        <dbReference type="Rhea" id="RHEA:17989"/>
        <dbReference type="Rhea" id="RHEA-COMP:9863"/>
        <dbReference type="Rhea" id="RHEA-COMP:11604"/>
        <dbReference type="ChEBI" id="CHEBI:15378"/>
        <dbReference type="ChEBI" id="CHEBI:29999"/>
        <dbReference type="ChEBI" id="CHEBI:30616"/>
        <dbReference type="ChEBI" id="CHEBI:83421"/>
        <dbReference type="ChEBI" id="CHEBI:456216"/>
        <dbReference type="EC" id="2.7.11.1"/>
    </reaction>
</comment>
<evidence type="ECO:0000256" key="6">
    <source>
        <dbReference type="ARBA" id="ARBA00022741"/>
    </source>
</evidence>